<accession>A0A974DSE8</accession>
<evidence type="ECO:0000313" key="2">
    <source>
        <dbReference type="EMBL" id="OCT97224.1"/>
    </source>
</evidence>
<reference evidence="3" key="1">
    <citation type="journal article" date="2016" name="Nature">
        <title>Genome evolution in the allotetraploid frog Xenopus laevis.</title>
        <authorList>
            <person name="Session A.M."/>
            <person name="Uno Y."/>
            <person name="Kwon T."/>
            <person name="Chapman J.A."/>
            <person name="Toyoda A."/>
            <person name="Takahashi S."/>
            <person name="Fukui A."/>
            <person name="Hikosaka A."/>
            <person name="Suzuki A."/>
            <person name="Kondo M."/>
            <person name="van Heeringen S.J."/>
            <person name="Quigley I."/>
            <person name="Heinz S."/>
            <person name="Ogino H."/>
            <person name="Ochi H."/>
            <person name="Hellsten U."/>
            <person name="Lyons J.B."/>
            <person name="Simakov O."/>
            <person name="Putnam N."/>
            <person name="Stites J."/>
            <person name="Kuroki Y."/>
            <person name="Tanaka T."/>
            <person name="Michiue T."/>
            <person name="Watanabe M."/>
            <person name="Bogdanovic O."/>
            <person name="Lister R."/>
            <person name="Georgiou G."/>
            <person name="Paranjpe S.S."/>
            <person name="van Kruijsbergen I."/>
            <person name="Shu S."/>
            <person name="Carlson J."/>
            <person name="Kinoshita T."/>
            <person name="Ohta Y."/>
            <person name="Mawaribuchi S."/>
            <person name="Jenkins J."/>
            <person name="Grimwood J."/>
            <person name="Schmutz J."/>
            <person name="Mitros T."/>
            <person name="Mozaffari S.V."/>
            <person name="Suzuki Y."/>
            <person name="Haramoto Y."/>
            <person name="Yamamoto T.S."/>
            <person name="Takagi C."/>
            <person name="Heald R."/>
            <person name="Miller K."/>
            <person name="Haudenschild C."/>
            <person name="Kitzman J."/>
            <person name="Nakayama T."/>
            <person name="Izutsu Y."/>
            <person name="Robert J."/>
            <person name="Fortriede J."/>
            <person name="Burns K."/>
            <person name="Lotay V."/>
            <person name="Karimi K."/>
            <person name="Yasuoka Y."/>
            <person name="Dichmann D.S."/>
            <person name="Flajnik M.F."/>
            <person name="Houston D.W."/>
            <person name="Shendure J."/>
            <person name="DuPasquier L."/>
            <person name="Vize P.D."/>
            <person name="Zorn A.M."/>
            <person name="Ito M."/>
            <person name="Marcotte E.M."/>
            <person name="Wallingford J.B."/>
            <person name="Ito Y."/>
            <person name="Asashima M."/>
            <person name="Ueno N."/>
            <person name="Matsuda Y."/>
            <person name="Veenstra G.J."/>
            <person name="Fujiyama A."/>
            <person name="Harland R.M."/>
            <person name="Taira M."/>
            <person name="Rokhsar D.S."/>
        </authorList>
    </citation>
    <scope>NUCLEOTIDE SEQUENCE [LARGE SCALE GENOMIC DNA]</scope>
    <source>
        <strain evidence="3">J</strain>
    </source>
</reference>
<proteinExistence type="predicted"/>
<dbReference type="EMBL" id="CM004467">
    <property type="protein sequence ID" value="OCT97224.1"/>
    <property type="molecule type" value="Genomic_DNA"/>
</dbReference>
<protein>
    <submittedName>
        <fullName evidence="2">Uncharacterized protein</fullName>
    </submittedName>
</protein>
<gene>
    <name evidence="2" type="ORF">XELAEV_18009455mg</name>
</gene>
<feature type="transmembrane region" description="Helical" evidence="1">
    <location>
        <begin position="24"/>
        <end position="42"/>
    </location>
</feature>
<keyword evidence="1" id="KW-1133">Transmembrane helix</keyword>
<evidence type="ECO:0000313" key="3">
    <source>
        <dbReference type="Proteomes" id="UP000694892"/>
    </source>
</evidence>
<dbReference type="AlphaFoldDB" id="A0A974DSE8"/>
<dbReference type="Proteomes" id="UP000694892">
    <property type="component" value="Chromosome 1S"/>
</dbReference>
<feature type="transmembrane region" description="Helical" evidence="1">
    <location>
        <begin position="48"/>
        <end position="67"/>
    </location>
</feature>
<evidence type="ECO:0000256" key="1">
    <source>
        <dbReference type="SAM" id="Phobius"/>
    </source>
</evidence>
<sequence length="69" mass="8382">MIQLPFIFLEYIHNSTACFTTKEIYKYIISFIIFISIIYFHHNVLQVSFLWWGFCCCLCPFAELFPFRL</sequence>
<keyword evidence="1" id="KW-0812">Transmembrane</keyword>
<organism evidence="2 3">
    <name type="scientific">Xenopus laevis</name>
    <name type="common">African clawed frog</name>
    <dbReference type="NCBI Taxonomy" id="8355"/>
    <lineage>
        <taxon>Eukaryota</taxon>
        <taxon>Metazoa</taxon>
        <taxon>Chordata</taxon>
        <taxon>Craniata</taxon>
        <taxon>Vertebrata</taxon>
        <taxon>Euteleostomi</taxon>
        <taxon>Amphibia</taxon>
        <taxon>Batrachia</taxon>
        <taxon>Anura</taxon>
        <taxon>Pipoidea</taxon>
        <taxon>Pipidae</taxon>
        <taxon>Xenopodinae</taxon>
        <taxon>Xenopus</taxon>
        <taxon>Xenopus</taxon>
    </lineage>
</organism>
<keyword evidence="1" id="KW-0472">Membrane</keyword>
<name>A0A974DSE8_XENLA</name>